<dbReference type="SUPFAM" id="SSF51445">
    <property type="entry name" value="(Trans)glycosidases"/>
    <property type="match status" value="1"/>
</dbReference>
<accession>A0AAN1WKY3</accession>
<reference evidence="4 5" key="1">
    <citation type="journal article" date="2022" name="IScience">
        <title>An ultrasensitive nanofiber-based assay for enzymatic hydrolysis and deep-sea microbial degradation of cellulose.</title>
        <authorList>
            <person name="Tsudome M."/>
            <person name="Tachioka M."/>
            <person name="Miyazaki M."/>
            <person name="Uchimura K."/>
            <person name="Tsuda M."/>
            <person name="Takaki Y."/>
            <person name="Deguchi S."/>
        </authorList>
    </citation>
    <scope>NUCLEOTIDE SEQUENCE [LARGE SCALE GENOMIC DNA]</scope>
    <source>
        <strain evidence="4 5">GE09</strain>
    </source>
</reference>
<organism evidence="4 5">
    <name type="scientific">Marinagarivorans cellulosilyticus</name>
    <dbReference type="NCBI Taxonomy" id="2721545"/>
    <lineage>
        <taxon>Bacteria</taxon>
        <taxon>Pseudomonadati</taxon>
        <taxon>Pseudomonadota</taxon>
        <taxon>Gammaproteobacteria</taxon>
        <taxon>Cellvibrionales</taxon>
        <taxon>Cellvibrionaceae</taxon>
        <taxon>Marinagarivorans</taxon>
    </lineage>
</organism>
<dbReference type="PROSITE" id="PS51904">
    <property type="entry name" value="GLYCOSYL_HYDROL_F25_2"/>
    <property type="match status" value="1"/>
</dbReference>
<evidence type="ECO:0000313" key="4">
    <source>
        <dbReference type="EMBL" id="BCD99417.1"/>
    </source>
</evidence>
<keyword evidence="5" id="KW-1185">Reference proteome</keyword>
<dbReference type="KEGG" id="marq:MARGE09_P3619"/>
<evidence type="ECO:0000256" key="3">
    <source>
        <dbReference type="ARBA" id="ARBA00023295"/>
    </source>
</evidence>
<evidence type="ECO:0008006" key="6">
    <source>
        <dbReference type="Google" id="ProtNLM"/>
    </source>
</evidence>
<dbReference type="InterPro" id="IPR002053">
    <property type="entry name" value="Glyco_hydro_25"/>
</dbReference>
<dbReference type="RefSeq" id="WP_236984683.1">
    <property type="nucleotide sequence ID" value="NZ_AP023086.1"/>
</dbReference>
<sequence length="133" mass="14192">MLNNIIDVSHRNSIHDFSKVKQSGIFGIIHKATQGHHYTDPTFANNTLSAQKAGLCVGAYHFGNGDDASTQADHFLAVAGNNTLLALDFEAYADNPMSLAQAETSVAKIHKATGRYPGLYTGSAFIQSTPGLL</sequence>
<dbReference type="InterPro" id="IPR017853">
    <property type="entry name" value="GH"/>
</dbReference>
<proteinExistence type="inferred from homology"/>
<dbReference type="EMBL" id="AP023086">
    <property type="protein sequence ID" value="BCD99417.1"/>
    <property type="molecule type" value="Genomic_DNA"/>
</dbReference>
<protein>
    <recommendedName>
        <fullName evidence="6">Lysozyme</fullName>
    </recommendedName>
</protein>
<dbReference type="GO" id="GO:0009253">
    <property type="term" value="P:peptidoglycan catabolic process"/>
    <property type="evidence" value="ECO:0007669"/>
    <property type="project" value="InterPro"/>
</dbReference>
<dbReference type="PANTHER" id="PTHR34135:SF2">
    <property type="entry name" value="LYSOZYME"/>
    <property type="match status" value="1"/>
</dbReference>
<dbReference type="Proteomes" id="UP001320119">
    <property type="component" value="Chromosome"/>
</dbReference>
<dbReference type="GO" id="GO:0003796">
    <property type="term" value="F:lysozyme activity"/>
    <property type="evidence" value="ECO:0007669"/>
    <property type="project" value="InterPro"/>
</dbReference>
<gene>
    <name evidence="4" type="ORF">MARGE09_P3619</name>
</gene>
<name>A0AAN1WKY3_9GAMM</name>
<comment type="similarity">
    <text evidence="1">Belongs to the glycosyl hydrolase 25 family.</text>
</comment>
<dbReference type="GO" id="GO:0016998">
    <property type="term" value="P:cell wall macromolecule catabolic process"/>
    <property type="evidence" value="ECO:0007669"/>
    <property type="project" value="InterPro"/>
</dbReference>
<dbReference type="CDD" id="cd00599">
    <property type="entry name" value="GH25_muramidase"/>
    <property type="match status" value="1"/>
</dbReference>
<dbReference type="Gene3D" id="3.20.20.80">
    <property type="entry name" value="Glycosidases"/>
    <property type="match status" value="1"/>
</dbReference>
<evidence type="ECO:0000256" key="2">
    <source>
        <dbReference type="ARBA" id="ARBA00022801"/>
    </source>
</evidence>
<dbReference type="InterPro" id="IPR018077">
    <property type="entry name" value="Glyco_hydro_fam25_subgr"/>
</dbReference>
<dbReference type="SMART" id="SM00641">
    <property type="entry name" value="Glyco_25"/>
    <property type="match status" value="1"/>
</dbReference>
<dbReference type="GO" id="GO:0016052">
    <property type="term" value="P:carbohydrate catabolic process"/>
    <property type="evidence" value="ECO:0007669"/>
    <property type="project" value="TreeGrafter"/>
</dbReference>
<dbReference type="PANTHER" id="PTHR34135">
    <property type="entry name" value="LYSOZYME"/>
    <property type="match status" value="1"/>
</dbReference>
<evidence type="ECO:0000256" key="1">
    <source>
        <dbReference type="ARBA" id="ARBA00010646"/>
    </source>
</evidence>
<evidence type="ECO:0000313" key="5">
    <source>
        <dbReference type="Proteomes" id="UP001320119"/>
    </source>
</evidence>
<keyword evidence="3" id="KW-0326">Glycosidase</keyword>
<dbReference type="AlphaFoldDB" id="A0AAN1WKY3"/>
<dbReference type="Pfam" id="PF01183">
    <property type="entry name" value="Glyco_hydro_25"/>
    <property type="match status" value="1"/>
</dbReference>
<keyword evidence="2" id="KW-0378">Hydrolase</keyword>